<dbReference type="AlphaFoldDB" id="A0A7S3DFG8"/>
<evidence type="ECO:0008006" key="4">
    <source>
        <dbReference type="Google" id="ProtNLM"/>
    </source>
</evidence>
<keyword evidence="2" id="KW-0732">Signal</keyword>
<protein>
    <recommendedName>
        <fullName evidence="4">DUF2237 domain-containing protein</fullName>
    </recommendedName>
</protein>
<evidence type="ECO:0000313" key="3">
    <source>
        <dbReference type="EMBL" id="CAE0255760.1"/>
    </source>
</evidence>
<dbReference type="PANTHER" id="PTHR37466">
    <property type="entry name" value="SLR1628 PROTEIN"/>
    <property type="match status" value="1"/>
</dbReference>
<accession>A0A7S3DFG8</accession>
<dbReference type="InterPro" id="IPR018714">
    <property type="entry name" value="DUF2237"/>
</dbReference>
<dbReference type="EMBL" id="HBIB01027743">
    <property type="protein sequence ID" value="CAE0255760.1"/>
    <property type="molecule type" value="Transcribed_RNA"/>
</dbReference>
<gene>
    <name evidence="3" type="ORF">PBIL07802_LOCUS18014</name>
</gene>
<evidence type="ECO:0000256" key="1">
    <source>
        <dbReference type="SAM" id="MobiDB-lite"/>
    </source>
</evidence>
<evidence type="ECO:0000256" key="2">
    <source>
        <dbReference type="SAM" id="SignalP"/>
    </source>
</evidence>
<feature type="signal peptide" evidence="2">
    <location>
        <begin position="1"/>
        <end position="24"/>
    </location>
</feature>
<organism evidence="3">
    <name type="scientific">Palpitomonas bilix</name>
    <dbReference type="NCBI Taxonomy" id="652834"/>
    <lineage>
        <taxon>Eukaryota</taxon>
        <taxon>Eukaryota incertae sedis</taxon>
    </lineage>
</organism>
<feature type="region of interest" description="Disordered" evidence="1">
    <location>
        <begin position="146"/>
        <end position="165"/>
    </location>
</feature>
<dbReference type="PANTHER" id="PTHR37466:SF1">
    <property type="entry name" value="SLR1628 PROTEIN"/>
    <property type="match status" value="1"/>
</dbReference>
<proteinExistence type="predicted"/>
<dbReference type="Pfam" id="PF09996">
    <property type="entry name" value="DUF2237"/>
    <property type="match status" value="1"/>
</dbReference>
<dbReference type="Gene3D" id="3.30.56.110">
    <property type="entry name" value="Protein of unknown function DUF2237"/>
    <property type="match status" value="1"/>
</dbReference>
<sequence length="165" mass="17820">MHLRIFLLTVALTISATLSTSASAQMKRGLNVLGTELRVCSTSPLTGYMRDGFCSLGASDFGKHGVCAEVTEEFLTYTKKRGNDLSTPAPHYNFPGLKPGDRWCLCVSRWKEAADAGVAPKVVLSATDEKVLKWVELEELKEHAIAEGGDAEAKQGEEGGAKEDM</sequence>
<feature type="chain" id="PRO_5030571608" description="DUF2237 domain-containing protein" evidence="2">
    <location>
        <begin position="25"/>
        <end position="165"/>
    </location>
</feature>
<reference evidence="3" key="1">
    <citation type="submission" date="2021-01" db="EMBL/GenBank/DDBJ databases">
        <authorList>
            <person name="Corre E."/>
            <person name="Pelletier E."/>
            <person name="Niang G."/>
            <person name="Scheremetjew M."/>
            <person name="Finn R."/>
            <person name="Kale V."/>
            <person name="Holt S."/>
            <person name="Cochrane G."/>
            <person name="Meng A."/>
            <person name="Brown T."/>
            <person name="Cohen L."/>
        </authorList>
    </citation>
    <scope>NUCLEOTIDE SEQUENCE</scope>
    <source>
        <strain evidence="3">NIES-2562</strain>
    </source>
</reference>
<name>A0A7S3DFG8_9EUKA</name>